<name>A0A6I4UUS5_9SPHN</name>
<organism evidence="1 2">
    <name type="scientific">Croceibacterium soli</name>
    <dbReference type="NCBI Taxonomy" id="1739690"/>
    <lineage>
        <taxon>Bacteria</taxon>
        <taxon>Pseudomonadati</taxon>
        <taxon>Pseudomonadota</taxon>
        <taxon>Alphaproteobacteria</taxon>
        <taxon>Sphingomonadales</taxon>
        <taxon>Erythrobacteraceae</taxon>
        <taxon>Croceibacterium</taxon>
    </lineage>
</organism>
<dbReference type="Proteomes" id="UP000469159">
    <property type="component" value="Unassembled WGS sequence"/>
</dbReference>
<keyword evidence="2" id="KW-1185">Reference proteome</keyword>
<evidence type="ECO:0000313" key="1">
    <source>
        <dbReference type="EMBL" id="MXP41237.1"/>
    </source>
</evidence>
<accession>A0A6I4UUS5</accession>
<protein>
    <submittedName>
        <fullName evidence="1">Uncharacterized protein</fullName>
    </submittedName>
</protein>
<evidence type="ECO:0000313" key="2">
    <source>
        <dbReference type="Proteomes" id="UP000469159"/>
    </source>
</evidence>
<sequence>MTAPTSPAAQVASVASFFRMHLPRTGHICIANHADGRFSPSFCSDAEKAAARAITLDAGRRGQVYFGCAVYADPASGRKGHNVAAARSLWLDIDTREWKDDAPYADRPAAKLALAKFCCEIGLPDPTVVDSGNGLHVYWPLDRDLKPAEWRGLAQLLKLATLRSGLVIVPDRLLCTAGELRCHAASGIALIVLGLRDLPVPAAEVTTKAETSADRGAQSSGACHSRLLIGRA</sequence>
<proteinExistence type="predicted"/>
<gene>
    <name evidence="1" type="ORF">GRI75_06220</name>
</gene>
<dbReference type="OrthoDB" id="8215052at2"/>
<comment type="caution">
    <text evidence="1">The sequence shown here is derived from an EMBL/GenBank/DDBJ whole genome shotgun (WGS) entry which is preliminary data.</text>
</comment>
<dbReference type="AlphaFoldDB" id="A0A6I4UUS5"/>
<dbReference type="EMBL" id="WTYK01000003">
    <property type="protein sequence ID" value="MXP41237.1"/>
    <property type="molecule type" value="Genomic_DNA"/>
</dbReference>
<reference evidence="1 2" key="1">
    <citation type="submission" date="2019-12" db="EMBL/GenBank/DDBJ databases">
        <title>Genomic-based taxomic classification of the family Erythrobacteraceae.</title>
        <authorList>
            <person name="Xu L."/>
        </authorList>
    </citation>
    <scope>NUCLEOTIDE SEQUENCE [LARGE SCALE GENOMIC DNA]</scope>
    <source>
        <strain evidence="1 2">MCCC 1K02066</strain>
    </source>
</reference>
<dbReference type="RefSeq" id="WP_160746102.1">
    <property type="nucleotide sequence ID" value="NZ_WTYK01000003.1"/>
</dbReference>